<dbReference type="InterPro" id="IPR051545">
    <property type="entry name" value="NAD(P)H_dehydrogenase_qn"/>
</dbReference>
<dbReference type="PANTHER" id="PTHR10204">
    <property type="entry name" value="NAD P H OXIDOREDUCTASE-RELATED"/>
    <property type="match status" value="1"/>
</dbReference>
<keyword evidence="5" id="KW-1185">Reference proteome</keyword>
<feature type="domain" description="Flavodoxin-like fold" evidence="3">
    <location>
        <begin position="5"/>
        <end position="171"/>
    </location>
</feature>
<dbReference type="RefSeq" id="WP_138851527.1">
    <property type="nucleotide sequence ID" value="NZ_CP040710.1"/>
</dbReference>
<gene>
    <name evidence="4" type="ORF">FGM00_03230</name>
</gene>
<dbReference type="AlphaFoldDB" id="A0A5B7SKV7"/>
<dbReference type="PANTHER" id="PTHR10204:SF34">
    <property type="entry name" value="NAD(P)H DEHYDROGENASE [QUINONE] 1 ISOFORM 1"/>
    <property type="match status" value="1"/>
</dbReference>
<dbReference type="KEGG" id="asag:FGM00_03230"/>
<evidence type="ECO:0000313" key="4">
    <source>
        <dbReference type="EMBL" id="QCW99174.1"/>
    </source>
</evidence>
<comment type="similarity">
    <text evidence="1">Belongs to the NAD(P)H dehydrogenase (quinone) family.</text>
</comment>
<proteinExistence type="inferred from homology"/>
<dbReference type="OrthoDB" id="652200at2"/>
<dbReference type="GO" id="GO:0005829">
    <property type="term" value="C:cytosol"/>
    <property type="evidence" value="ECO:0007669"/>
    <property type="project" value="TreeGrafter"/>
</dbReference>
<dbReference type="EMBL" id="CP040710">
    <property type="protein sequence ID" value="QCW99174.1"/>
    <property type="molecule type" value="Genomic_DNA"/>
</dbReference>
<dbReference type="GO" id="GO:0003955">
    <property type="term" value="F:NAD(P)H dehydrogenase (quinone) activity"/>
    <property type="evidence" value="ECO:0007669"/>
    <property type="project" value="TreeGrafter"/>
</dbReference>
<evidence type="ECO:0000256" key="2">
    <source>
        <dbReference type="ARBA" id="ARBA00023002"/>
    </source>
</evidence>
<name>A0A5B7SKV7_9FLAO</name>
<dbReference type="Proteomes" id="UP000310017">
    <property type="component" value="Chromosome"/>
</dbReference>
<organism evidence="4 5">
    <name type="scientific">Aggregatimonas sangjinii</name>
    <dbReference type="NCBI Taxonomy" id="2583587"/>
    <lineage>
        <taxon>Bacteria</taxon>
        <taxon>Pseudomonadati</taxon>
        <taxon>Bacteroidota</taxon>
        <taxon>Flavobacteriia</taxon>
        <taxon>Flavobacteriales</taxon>
        <taxon>Flavobacteriaceae</taxon>
        <taxon>Aggregatimonas</taxon>
    </lineage>
</organism>
<accession>A0A5B7SKV7</accession>
<evidence type="ECO:0000313" key="5">
    <source>
        <dbReference type="Proteomes" id="UP000310017"/>
    </source>
</evidence>
<protein>
    <submittedName>
        <fullName evidence="4">NAD(P)H-dependent oxidoreductase</fullName>
    </submittedName>
</protein>
<evidence type="ECO:0000259" key="3">
    <source>
        <dbReference type="Pfam" id="PF02525"/>
    </source>
</evidence>
<dbReference type="Pfam" id="PF02525">
    <property type="entry name" value="Flavodoxin_2"/>
    <property type="match status" value="1"/>
</dbReference>
<reference evidence="4 5" key="1">
    <citation type="submission" date="2019-05" db="EMBL/GenBank/DDBJ databases">
        <title>Genome sequencing of F202Z8.</title>
        <authorList>
            <person name="Kwon Y.M."/>
        </authorList>
    </citation>
    <scope>NUCLEOTIDE SEQUENCE [LARGE SCALE GENOMIC DNA]</scope>
    <source>
        <strain evidence="4 5">F202Z8</strain>
    </source>
</reference>
<keyword evidence="2" id="KW-0560">Oxidoreductase</keyword>
<dbReference type="SUPFAM" id="SSF52218">
    <property type="entry name" value="Flavoproteins"/>
    <property type="match status" value="1"/>
</dbReference>
<dbReference type="InterPro" id="IPR003680">
    <property type="entry name" value="Flavodoxin_fold"/>
</dbReference>
<dbReference type="Gene3D" id="3.40.50.360">
    <property type="match status" value="1"/>
</dbReference>
<dbReference type="InterPro" id="IPR029039">
    <property type="entry name" value="Flavoprotein-like_sf"/>
</dbReference>
<sequence>MKKLKILIINGHPDKESFNWALAKAYKEGALSSGAEVREIRIAELDFDVNLQFGYRKRTELEPDLIDAQENIKWANHLVWIYPIWWGSVPAIMKGFLDRVLLPGFAFNKREGSVWWDKHLSGKTARIICTMDQPTWYYRFINQSPSHFAMKKLTLQFAGIKKVGITAIGPLRLSTLQFREKWLKKVKRIGVKGK</sequence>
<evidence type="ECO:0000256" key="1">
    <source>
        <dbReference type="ARBA" id="ARBA00006252"/>
    </source>
</evidence>